<dbReference type="AlphaFoldDB" id="A0A098G4U9"/>
<evidence type="ECO:0000313" key="1">
    <source>
        <dbReference type="EMBL" id="CEG56515.1"/>
    </source>
</evidence>
<proteinExistence type="predicted"/>
<protein>
    <submittedName>
        <fullName evidence="1">Uncharacterized protein</fullName>
    </submittedName>
</protein>
<keyword evidence="2" id="KW-1185">Reference proteome</keyword>
<organism evidence="1 2">
    <name type="scientific">Legionella fallonii LLAP-10</name>
    <dbReference type="NCBI Taxonomy" id="1212491"/>
    <lineage>
        <taxon>Bacteria</taxon>
        <taxon>Pseudomonadati</taxon>
        <taxon>Pseudomonadota</taxon>
        <taxon>Gammaproteobacteria</taxon>
        <taxon>Legionellales</taxon>
        <taxon>Legionellaceae</taxon>
        <taxon>Legionella</taxon>
    </lineage>
</organism>
<dbReference type="KEGG" id="lfa:LFA_1080"/>
<reference evidence="2" key="1">
    <citation type="submission" date="2014-09" db="EMBL/GenBank/DDBJ databases">
        <authorList>
            <person name="Gomez-Valero L."/>
        </authorList>
    </citation>
    <scope>NUCLEOTIDE SEQUENCE [LARGE SCALE GENOMIC DNA]</scope>
    <source>
        <strain evidence="2">ATCC700992</strain>
    </source>
</reference>
<dbReference type="HOGENOM" id="CLU_2683313_0_0_6"/>
<name>A0A098G4U9_9GAMM</name>
<gene>
    <name evidence="1" type="ORF">LFA_1080</name>
</gene>
<sequence length="74" mass="8499">MSIKFQNNQHGHWNAQVSVDDIVLTTGSLIFNAAGILSKQEGFRHIQWPAAYQLLILLEMVKLVYYTLMDNLSY</sequence>
<dbReference type="EMBL" id="LN614827">
    <property type="protein sequence ID" value="CEG56515.1"/>
    <property type="molecule type" value="Genomic_DNA"/>
</dbReference>
<accession>A0A098G4U9</accession>
<evidence type="ECO:0000313" key="2">
    <source>
        <dbReference type="Proteomes" id="UP000032430"/>
    </source>
</evidence>
<dbReference type="Proteomes" id="UP000032430">
    <property type="component" value="Chromosome I"/>
</dbReference>